<evidence type="ECO:0000313" key="2">
    <source>
        <dbReference type="Proteomes" id="UP000182858"/>
    </source>
</evidence>
<evidence type="ECO:0000313" key="1">
    <source>
        <dbReference type="EMBL" id="SDE70175.1"/>
    </source>
</evidence>
<accession>A0ABY0N2N3</accession>
<dbReference type="RefSeq" id="WP_162830776.1">
    <property type="nucleotide sequence ID" value="NZ_LT629689.1"/>
</dbReference>
<protein>
    <submittedName>
        <fullName evidence="1">Uncharacterized protein</fullName>
    </submittedName>
</protein>
<gene>
    <name evidence="1" type="ORF">SAMN05216591_0668</name>
</gene>
<proteinExistence type="predicted"/>
<organism evidence="1 2">
    <name type="scientific">Pseudomonas extremaustralis</name>
    <dbReference type="NCBI Taxonomy" id="359110"/>
    <lineage>
        <taxon>Bacteria</taxon>
        <taxon>Pseudomonadati</taxon>
        <taxon>Pseudomonadota</taxon>
        <taxon>Gammaproteobacteria</taxon>
        <taxon>Pseudomonadales</taxon>
        <taxon>Pseudomonadaceae</taxon>
        <taxon>Pseudomonas</taxon>
    </lineage>
</organism>
<dbReference type="Proteomes" id="UP000182858">
    <property type="component" value="Chromosome I"/>
</dbReference>
<dbReference type="EMBL" id="LT629689">
    <property type="protein sequence ID" value="SDE70175.1"/>
    <property type="molecule type" value="Genomic_DNA"/>
</dbReference>
<keyword evidence="2" id="KW-1185">Reference proteome</keyword>
<dbReference type="GeneID" id="78557660"/>
<name>A0ABY0N2N3_9PSED</name>
<reference evidence="1 2" key="1">
    <citation type="submission" date="2016-10" db="EMBL/GenBank/DDBJ databases">
        <authorList>
            <person name="Varghese N."/>
            <person name="Submissions S."/>
        </authorList>
    </citation>
    <scope>NUCLEOTIDE SEQUENCE [LARGE SCALE GENOMIC DNA]</scope>
    <source>
        <strain evidence="1 2">DSM 17835</strain>
    </source>
</reference>
<sequence length="54" mass="6380">MGHTTITCKITMRWWLRVYLDCVVFTANITGLNPDWDKVRYWVGRGMKITLCSK</sequence>